<feature type="region of interest" description="Disordered" evidence="1">
    <location>
        <begin position="301"/>
        <end position="322"/>
    </location>
</feature>
<dbReference type="EMBL" id="CAADRA010006430">
    <property type="protein sequence ID" value="VFT95490.1"/>
    <property type="molecule type" value="Genomic_DNA"/>
</dbReference>
<gene>
    <name evidence="3" type="primary">Aste57867_18756</name>
    <name evidence="2" type="ORF">As57867_018692</name>
    <name evidence="3" type="ORF">ASTE57867_18756</name>
</gene>
<organism evidence="3 4">
    <name type="scientific">Aphanomyces stellatus</name>
    <dbReference type="NCBI Taxonomy" id="120398"/>
    <lineage>
        <taxon>Eukaryota</taxon>
        <taxon>Sar</taxon>
        <taxon>Stramenopiles</taxon>
        <taxon>Oomycota</taxon>
        <taxon>Saprolegniomycetes</taxon>
        <taxon>Saprolegniales</taxon>
        <taxon>Verrucalvaceae</taxon>
        <taxon>Aphanomyces</taxon>
    </lineage>
</organism>
<reference evidence="3 4" key="1">
    <citation type="submission" date="2019-03" db="EMBL/GenBank/DDBJ databases">
        <authorList>
            <person name="Gaulin E."/>
            <person name="Dumas B."/>
        </authorList>
    </citation>
    <scope>NUCLEOTIDE SEQUENCE [LARGE SCALE GENOMIC DNA]</scope>
    <source>
        <strain evidence="3">CBS 568.67</strain>
    </source>
</reference>
<reference evidence="2" key="2">
    <citation type="submission" date="2019-06" db="EMBL/GenBank/DDBJ databases">
        <title>Genomics analysis of Aphanomyces spp. identifies a new class of oomycete effector associated with host adaptation.</title>
        <authorList>
            <person name="Gaulin E."/>
        </authorList>
    </citation>
    <scope>NUCLEOTIDE SEQUENCE</scope>
    <source>
        <strain evidence="2">CBS 578.67</strain>
    </source>
</reference>
<evidence type="ECO:0000256" key="1">
    <source>
        <dbReference type="SAM" id="MobiDB-lite"/>
    </source>
</evidence>
<evidence type="ECO:0000313" key="2">
    <source>
        <dbReference type="EMBL" id="KAF0689844.1"/>
    </source>
</evidence>
<sequence>MGSGSSIRQDNLAAARRHWETAKMTVHVVAVKTAAKPAARRTLSSDDQLAPVLPSTSSSSPTRIRRLKKGQSSNLEAECHSLHAGLPGGRVDAYRVITDQLERRLNHATRRIHKYVGTACRDGVRLFATDDGGIDIVRSRMCEVHLDTFARCVWGTLTTVTSSNDDTSTAAAAWTVQPLDRIDDNTCYTCVTVPDPTKGHTAKLVLHVLHKRLRAANRVVLVFRNVVHDPLFPPPPVALRMSGWVVLERDQQATHARTFVQLRPTTTRNQSNHETSWVRDVAEALFHAVDAANTSKWHLGSMSSDVKRKHSAASNGNALECR</sequence>
<feature type="compositionally biased region" description="Polar residues" evidence="1">
    <location>
        <begin position="312"/>
        <end position="322"/>
    </location>
</feature>
<protein>
    <submittedName>
        <fullName evidence="3">Aste57867_18756 protein</fullName>
    </submittedName>
</protein>
<dbReference type="EMBL" id="VJMH01006409">
    <property type="protein sequence ID" value="KAF0689844.1"/>
    <property type="molecule type" value="Genomic_DNA"/>
</dbReference>
<proteinExistence type="predicted"/>
<evidence type="ECO:0000313" key="4">
    <source>
        <dbReference type="Proteomes" id="UP000332933"/>
    </source>
</evidence>
<dbReference type="AlphaFoldDB" id="A0A485LCL8"/>
<dbReference type="OrthoDB" id="10281262at2759"/>
<accession>A0A485LCL8</accession>
<name>A0A485LCL8_9STRA</name>
<evidence type="ECO:0000313" key="3">
    <source>
        <dbReference type="EMBL" id="VFT95490.1"/>
    </source>
</evidence>
<keyword evidence="4" id="KW-1185">Reference proteome</keyword>
<dbReference type="Proteomes" id="UP000332933">
    <property type="component" value="Unassembled WGS sequence"/>
</dbReference>
<feature type="region of interest" description="Disordered" evidence="1">
    <location>
        <begin position="36"/>
        <end position="72"/>
    </location>
</feature>